<protein>
    <submittedName>
        <fullName evidence="1">Uncharacterized protein</fullName>
    </submittedName>
</protein>
<proteinExistence type="predicted"/>
<evidence type="ECO:0000313" key="1">
    <source>
        <dbReference type="EMBL" id="RXH39634.1"/>
    </source>
</evidence>
<gene>
    <name evidence="1" type="ORF">XH94_17225</name>
</gene>
<comment type="caution">
    <text evidence="1">The sequence shown here is derived from an EMBL/GenBank/DDBJ whole genome shotgun (WGS) entry which is preliminary data.</text>
</comment>
<sequence>MTLSADDWVEVRSKEEILATLDTNGRLEEMPFMPQMFQYCGKRFKVYKRAHKTCDTVNPVAGRRVPDAVHLSLRCNGKAYGGCQAACLLFWKEAWLKPIKESATSAIPRSEDVRNDHAVAVSGCSEEDVLRATHVQRPGEPTIYRCQATQLPDFTAPLAWWDVRQYVEDYTSGNAGLGRIFAGFAYLGWYHFALAKRRRLGRPMRWLYDQFQKLVGGLPYPRKLGTIPYGQRTPIADLNLQPGELVRVKSYDEILATLEGSRNRGMFFDAELVPYCGGTYRVLDRVSTFIDEKTGILTTMKTPAVILEGAWCQSRFSNCRMFCPRAIYCWWREVWLERVAEPPAAIASRRDVSSQSDGTKTLEGA</sequence>
<dbReference type="RefSeq" id="WP_128945240.1">
    <property type="nucleotide sequence ID" value="NZ_LBJM01000047.1"/>
</dbReference>
<dbReference type="EMBL" id="LBJM01000047">
    <property type="protein sequence ID" value="RXH39634.1"/>
    <property type="molecule type" value="Genomic_DNA"/>
</dbReference>
<accession>A0A4V1L3Y9</accession>
<name>A0A4V1L3Y9_9BRAD</name>
<evidence type="ECO:0000313" key="2">
    <source>
        <dbReference type="Proteomes" id="UP000290565"/>
    </source>
</evidence>
<organism evidence="1 2">
    <name type="scientific">Bradyrhizobium zhanjiangense</name>
    <dbReference type="NCBI Taxonomy" id="1325107"/>
    <lineage>
        <taxon>Bacteria</taxon>
        <taxon>Pseudomonadati</taxon>
        <taxon>Pseudomonadota</taxon>
        <taxon>Alphaproteobacteria</taxon>
        <taxon>Hyphomicrobiales</taxon>
        <taxon>Nitrobacteraceae</taxon>
        <taxon>Bradyrhizobium</taxon>
    </lineage>
</organism>
<dbReference type="Proteomes" id="UP000290565">
    <property type="component" value="Unassembled WGS sequence"/>
</dbReference>
<reference evidence="1 2" key="1">
    <citation type="submission" date="2015-04" db="EMBL/GenBank/DDBJ databases">
        <title>Comparative genomics of rhizobia nodulating Arachis hypogaea in China.</title>
        <authorList>
            <person name="Li Y."/>
        </authorList>
    </citation>
    <scope>NUCLEOTIDE SEQUENCE [LARGE SCALE GENOMIC DNA]</scope>
    <source>
        <strain evidence="1 2">CCBAU 51787</strain>
    </source>
</reference>
<dbReference type="AlphaFoldDB" id="A0A4V1L3Y9"/>